<reference evidence="5 6" key="1">
    <citation type="submission" date="2016-10" db="EMBL/GenBank/DDBJ databases">
        <title>The Draft Genome Sequence of Actinokineospora bangkokensis 44EHWT reveals the biosynthetic pathway of antifungal compounds Thailandins with unusual extender unit butylmalonyl-CoA.</title>
        <authorList>
            <person name="Greule A."/>
            <person name="Intra B."/>
            <person name="Flemming S."/>
            <person name="Rommel M.G."/>
            <person name="Panbangred W."/>
            <person name="Bechthold A."/>
        </authorList>
    </citation>
    <scope>NUCLEOTIDE SEQUENCE [LARGE SCALE GENOMIC DNA]</scope>
    <source>
        <strain evidence="5 6">44EHW</strain>
    </source>
</reference>
<evidence type="ECO:0000256" key="4">
    <source>
        <dbReference type="ARBA" id="ARBA00023186"/>
    </source>
</evidence>
<gene>
    <name evidence="5" type="ORF">BJP25_03960</name>
</gene>
<evidence type="ECO:0008006" key="7">
    <source>
        <dbReference type="Google" id="ProtNLM"/>
    </source>
</evidence>
<dbReference type="RefSeq" id="WP_075978344.1">
    <property type="nucleotide sequence ID" value="NZ_MKQR01000028.1"/>
</dbReference>
<name>A0A1Q9LDM6_9PSEU</name>
<comment type="subcellular location">
    <subcellularLocation>
        <location evidence="1">Cytoplasm</location>
    </subcellularLocation>
</comment>
<comment type="caution">
    <text evidence="5">The sequence shown here is derived from an EMBL/GenBank/DDBJ whole genome shotgun (WGS) entry which is preliminary data.</text>
</comment>
<dbReference type="InterPro" id="IPR025734">
    <property type="entry name" value="EspG"/>
</dbReference>
<keyword evidence="4" id="KW-0143">Chaperone</keyword>
<keyword evidence="3" id="KW-0963">Cytoplasm</keyword>
<dbReference type="OrthoDB" id="3680115at2"/>
<evidence type="ECO:0000256" key="2">
    <source>
        <dbReference type="ARBA" id="ARBA00006411"/>
    </source>
</evidence>
<dbReference type="Proteomes" id="UP000186040">
    <property type="component" value="Unassembled WGS sequence"/>
</dbReference>
<evidence type="ECO:0000313" key="5">
    <source>
        <dbReference type="EMBL" id="OLR90138.1"/>
    </source>
</evidence>
<organism evidence="5 6">
    <name type="scientific">Actinokineospora bangkokensis</name>
    <dbReference type="NCBI Taxonomy" id="1193682"/>
    <lineage>
        <taxon>Bacteria</taxon>
        <taxon>Bacillati</taxon>
        <taxon>Actinomycetota</taxon>
        <taxon>Actinomycetes</taxon>
        <taxon>Pseudonocardiales</taxon>
        <taxon>Pseudonocardiaceae</taxon>
        <taxon>Actinokineospora</taxon>
    </lineage>
</organism>
<accession>A0A1Q9LDM6</accession>
<dbReference type="STRING" id="1193682.BJP25_03960"/>
<dbReference type="AlphaFoldDB" id="A0A1Q9LDM6"/>
<protein>
    <recommendedName>
        <fullName evidence="7">ESX secretion-associated protein EspG</fullName>
    </recommendedName>
</protein>
<keyword evidence="6" id="KW-1185">Reference proteome</keyword>
<evidence type="ECO:0000256" key="1">
    <source>
        <dbReference type="ARBA" id="ARBA00004496"/>
    </source>
</evidence>
<comment type="similarity">
    <text evidence="2">Belongs to the EspG family.</text>
</comment>
<dbReference type="Pfam" id="PF14011">
    <property type="entry name" value="ESX-1_EspG"/>
    <property type="match status" value="1"/>
</dbReference>
<sequence length="283" mass="30665">MELPELDLLNPAGVALHPVEVHLLCTFAEVEAPFPLEVATASTSDEERAVLFHHAAATLIERDLADEQGPLGVAEEFAYLLGHCSGVVDLVVDRGGAGRLGVAMLVAGNDALLVTQDAADPHGALRMLAAPFDDAVSRLCRVLPTAEAPRTAPFSIPKKSAQAIFEVMVDRMPDDDGESPREPRPLTQQELDRLLADHGIDEQVLRRMTTALHPVEGSGQVGLARRSPSTEDQWQRVGDELAWVDTPKGRFRLATEDDSWISVNPLAQDDLRSAVRGLAQRAR</sequence>
<dbReference type="EMBL" id="MKQR01000028">
    <property type="protein sequence ID" value="OLR90138.1"/>
    <property type="molecule type" value="Genomic_DNA"/>
</dbReference>
<evidence type="ECO:0000256" key="3">
    <source>
        <dbReference type="ARBA" id="ARBA00022490"/>
    </source>
</evidence>
<evidence type="ECO:0000313" key="6">
    <source>
        <dbReference type="Proteomes" id="UP000186040"/>
    </source>
</evidence>
<proteinExistence type="inferred from homology"/>